<dbReference type="InterPro" id="IPR003593">
    <property type="entry name" value="AAA+_ATPase"/>
</dbReference>
<dbReference type="PROSITE" id="PS00211">
    <property type="entry name" value="ABC_TRANSPORTER_1"/>
    <property type="match status" value="1"/>
</dbReference>
<keyword evidence="6" id="KW-1185">Reference proteome</keyword>
<evidence type="ECO:0000313" key="6">
    <source>
        <dbReference type="Proteomes" id="UP001595807"/>
    </source>
</evidence>
<gene>
    <name evidence="5" type="ORF">ACFORF_04185</name>
</gene>
<dbReference type="InterPro" id="IPR050611">
    <property type="entry name" value="ABCF"/>
</dbReference>
<keyword evidence="1" id="KW-0677">Repeat</keyword>
<dbReference type="SMART" id="SM00382">
    <property type="entry name" value="AAA"/>
    <property type="match status" value="2"/>
</dbReference>
<dbReference type="InterPro" id="IPR027417">
    <property type="entry name" value="P-loop_NTPase"/>
</dbReference>
<reference evidence="6" key="1">
    <citation type="journal article" date="2019" name="Int. J. Syst. Evol. Microbiol.">
        <title>The Global Catalogue of Microorganisms (GCM) 10K type strain sequencing project: providing services to taxonomists for standard genome sequencing and annotation.</title>
        <authorList>
            <consortium name="The Broad Institute Genomics Platform"/>
            <consortium name="The Broad Institute Genome Sequencing Center for Infectious Disease"/>
            <person name="Wu L."/>
            <person name="Ma J."/>
        </authorList>
    </citation>
    <scope>NUCLEOTIDE SEQUENCE [LARGE SCALE GENOMIC DNA]</scope>
    <source>
        <strain evidence="6">CCUG 67170</strain>
    </source>
</reference>
<accession>A0ABV8CUT9</accession>
<evidence type="ECO:0000256" key="1">
    <source>
        <dbReference type="ARBA" id="ARBA00022737"/>
    </source>
</evidence>
<dbReference type="PANTHER" id="PTHR19211:SF14">
    <property type="entry name" value="ATP-BINDING CASSETTE SUB-FAMILY F MEMBER 1"/>
    <property type="match status" value="1"/>
</dbReference>
<dbReference type="Pfam" id="PF00005">
    <property type="entry name" value="ABC_tran"/>
    <property type="match status" value="2"/>
</dbReference>
<comment type="caution">
    <text evidence="5">The sequence shown here is derived from an EMBL/GenBank/DDBJ whole genome shotgun (WGS) entry which is preliminary data.</text>
</comment>
<dbReference type="PANTHER" id="PTHR19211">
    <property type="entry name" value="ATP-BINDING TRANSPORT PROTEIN-RELATED"/>
    <property type="match status" value="1"/>
</dbReference>
<name>A0ABV8CUT9_9STRE</name>
<dbReference type="InterPro" id="IPR017871">
    <property type="entry name" value="ABC_transporter-like_CS"/>
</dbReference>
<feature type="domain" description="ABC transporter" evidence="4">
    <location>
        <begin position="300"/>
        <end position="506"/>
    </location>
</feature>
<evidence type="ECO:0000256" key="2">
    <source>
        <dbReference type="ARBA" id="ARBA00022741"/>
    </source>
</evidence>
<dbReference type="Proteomes" id="UP001595807">
    <property type="component" value="Unassembled WGS sequence"/>
</dbReference>
<organism evidence="5 6">
    <name type="scientific">Streptococcus caprae</name>
    <dbReference type="NCBI Taxonomy" id="1640501"/>
    <lineage>
        <taxon>Bacteria</taxon>
        <taxon>Bacillati</taxon>
        <taxon>Bacillota</taxon>
        <taxon>Bacilli</taxon>
        <taxon>Lactobacillales</taxon>
        <taxon>Streptococcaceae</taxon>
        <taxon>Streptococcus</taxon>
    </lineage>
</organism>
<keyword evidence="3 5" id="KW-0067">ATP-binding</keyword>
<evidence type="ECO:0000313" key="5">
    <source>
        <dbReference type="EMBL" id="MFC3927812.1"/>
    </source>
</evidence>
<dbReference type="SUPFAM" id="SSF52540">
    <property type="entry name" value="P-loop containing nucleoside triphosphate hydrolases"/>
    <property type="match status" value="2"/>
</dbReference>
<keyword evidence="2" id="KW-0547">Nucleotide-binding</keyword>
<dbReference type="GO" id="GO:0005524">
    <property type="term" value="F:ATP binding"/>
    <property type="evidence" value="ECO:0007669"/>
    <property type="project" value="UniProtKB-KW"/>
</dbReference>
<evidence type="ECO:0000256" key="3">
    <source>
        <dbReference type="ARBA" id="ARBA00022840"/>
    </source>
</evidence>
<evidence type="ECO:0000259" key="4">
    <source>
        <dbReference type="PROSITE" id="PS50893"/>
    </source>
</evidence>
<protein>
    <submittedName>
        <fullName evidence="5">ATP-binding cassette domain-containing protein</fullName>
    </submittedName>
</protein>
<dbReference type="RefSeq" id="WP_380425788.1">
    <property type="nucleotide sequence ID" value="NZ_JBHRZV010000029.1"/>
</dbReference>
<sequence length="507" mass="57670">MLQTKHLSIHHLKDLHPLITDLSISINHGDKVAIIGEEGTGKSTLLKHLYKPELIQSYTAVEGEVIRQFQAPAYLPQAIAEQDLDLTLSDFIYKDIDYAIFDFNQLYQLAGTLNFEASRLDNTKQTVRQLSGGEKIKIQLLKLLAQNPDILFLDKPSSNLDLESVTWLKGFIKTTPLTLVYISHDEDLLGATATHIIHLEQVKKRREAKTTSSAMSYQTYKETREATYIRQGQLANKEREKQAKRTDKLNRQMSAVRHQLEDTKNSTAGRLLAKKYRTLQAQEKRFEREAESFHAIPDELDQVNLFFQEVQPLPASSTLIHYDHEVLVTGQNLSFTMRGQDKVAVIGQNGIGKSLLLKKILKDLSRKPKISLGYMPQNYEDSLVMTETPLQFLAHSASQEIIRTTLASLQFTRQEITHTIADLSGGQKAKLFLCKMVLEKNNVLLLDEPTRHFSPTSQPEIRKLLKDFPGAILTVSHDRTFINSLCQHVYELNKSTLLQIDIEDLLN</sequence>
<proteinExistence type="predicted"/>
<dbReference type="PROSITE" id="PS50893">
    <property type="entry name" value="ABC_TRANSPORTER_2"/>
    <property type="match status" value="2"/>
</dbReference>
<dbReference type="EMBL" id="JBHRZV010000029">
    <property type="protein sequence ID" value="MFC3927812.1"/>
    <property type="molecule type" value="Genomic_DNA"/>
</dbReference>
<dbReference type="InterPro" id="IPR003439">
    <property type="entry name" value="ABC_transporter-like_ATP-bd"/>
</dbReference>
<feature type="domain" description="ABC transporter" evidence="4">
    <location>
        <begin position="2"/>
        <end position="226"/>
    </location>
</feature>
<dbReference type="Gene3D" id="3.40.50.300">
    <property type="entry name" value="P-loop containing nucleotide triphosphate hydrolases"/>
    <property type="match status" value="2"/>
</dbReference>